<proteinExistence type="inferred from homology"/>
<gene>
    <name evidence="3" type="ORF">ACFPZ3_57535</name>
</gene>
<reference evidence="4" key="1">
    <citation type="journal article" date="2019" name="Int. J. Syst. Evol. Microbiol.">
        <title>The Global Catalogue of Microorganisms (GCM) 10K type strain sequencing project: providing services to taxonomists for standard genome sequencing and annotation.</title>
        <authorList>
            <consortium name="The Broad Institute Genomics Platform"/>
            <consortium name="The Broad Institute Genome Sequencing Center for Infectious Disease"/>
            <person name="Wu L."/>
            <person name="Ma J."/>
        </authorList>
    </citation>
    <scope>NUCLEOTIDE SEQUENCE [LARGE SCALE GENOMIC DNA]</scope>
    <source>
        <strain evidence="4">CCUG 53903</strain>
    </source>
</reference>
<dbReference type="InterPro" id="IPR012223">
    <property type="entry name" value="TEII"/>
</dbReference>
<dbReference type="Gene3D" id="3.40.50.1820">
    <property type="entry name" value="alpha/beta hydrolase"/>
    <property type="match status" value="1"/>
</dbReference>
<feature type="domain" description="Thioesterase" evidence="2">
    <location>
        <begin position="35"/>
        <end position="259"/>
    </location>
</feature>
<evidence type="ECO:0000259" key="2">
    <source>
        <dbReference type="Pfam" id="PF00975"/>
    </source>
</evidence>
<comment type="caution">
    <text evidence="3">The sequence shown here is derived from an EMBL/GenBank/DDBJ whole genome shotgun (WGS) entry which is preliminary data.</text>
</comment>
<dbReference type="Proteomes" id="UP001596058">
    <property type="component" value="Unassembled WGS sequence"/>
</dbReference>
<evidence type="ECO:0000313" key="4">
    <source>
        <dbReference type="Proteomes" id="UP001596058"/>
    </source>
</evidence>
<dbReference type="RefSeq" id="WP_379522939.1">
    <property type="nucleotide sequence ID" value="NZ_JBHSPA010000094.1"/>
</dbReference>
<dbReference type="InterPro" id="IPR001031">
    <property type="entry name" value="Thioesterase"/>
</dbReference>
<dbReference type="EMBL" id="JBHSPA010000094">
    <property type="protein sequence ID" value="MFC5833513.1"/>
    <property type="molecule type" value="Genomic_DNA"/>
</dbReference>
<keyword evidence="4" id="KW-1185">Reference proteome</keyword>
<protein>
    <submittedName>
        <fullName evidence="3">Thioesterase II family protein</fullName>
    </submittedName>
</protein>
<comment type="similarity">
    <text evidence="1">Belongs to the thioesterase family.</text>
</comment>
<evidence type="ECO:0000313" key="3">
    <source>
        <dbReference type="EMBL" id="MFC5833513.1"/>
    </source>
</evidence>
<dbReference type="Pfam" id="PF00975">
    <property type="entry name" value="Thioesterase"/>
    <property type="match status" value="1"/>
</dbReference>
<sequence>MIHHTGGMSPATTRPSSEHIAAAVPLSRPATATMHLFCLPYAGGGAAVFRHWPALLPPTTAVSAIRLPGRESRIGEPPLADMGQMVTAAVAAVARTAATGRPYALLGHSLGALVAFELVRALRARDLPGPDRLIVSGRRSPDMDSSTSPIGHLPEQEFLAQVTRYGGMPPDILDHPGLLDLVLPALRADITAAEGYRFVPGPPLDCPISVFGGRADPLTPQAQLSGWRSHSNAEVNVRLFDGGHFFLNDNRPAVVDAVGTTLAAT</sequence>
<evidence type="ECO:0000256" key="1">
    <source>
        <dbReference type="ARBA" id="ARBA00007169"/>
    </source>
</evidence>
<name>A0ABW1D8M4_9ACTN</name>
<dbReference type="PANTHER" id="PTHR11487:SF0">
    <property type="entry name" value="S-ACYL FATTY ACID SYNTHASE THIOESTERASE, MEDIUM CHAIN"/>
    <property type="match status" value="1"/>
</dbReference>
<dbReference type="InterPro" id="IPR029058">
    <property type="entry name" value="AB_hydrolase_fold"/>
</dbReference>
<accession>A0ABW1D8M4</accession>
<dbReference type="SUPFAM" id="SSF53474">
    <property type="entry name" value="alpha/beta-Hydrolases"/>
    <property type="match status" value="1"/>
</dbReference>
<organism evidence="3 4">
    <name type="scientific">Nonomuraea insulae</name>
    <dbReference type="NCBI Taxonomy" id="1616787"/>
    <lineage>
        <taxon>Bacteria</taxon>
        <taxon>Bacillati</taxon>
        <taxon>Actinomycetota</taxon>
        <taxon>Actinomycetes</taxon>
        <taxon>Streptosporangiales</taxon>
        <taxon>Streptosporangiaceae</taxon>
        <taxon>Nonomuraea</taxon>
    </lineage>
</organism>
<dbReference type="PANTHER" id="PTHR11487">
    <property type="entry name" value="THIOESTERASE"/>
    <property type="match status" value="1"/>
</dbReference>